<dbReference type="InterPro" id="IPR027266">
    <property type="entry name" value="TrmE/GcvT-like"/>
</dbReference>
<dbReference type="SUPFAM" id="SSF103025">
    <property type="entry name" value="Folate-binding domain"/>
    <property type="match status" value="1"/>
</dbReference>
<dbReference type="InterPro" id="IPR045179">
    <property type="entry name" value="YgfZ/GcvT"/>
</dbReference>
<gene>
    <name evidence="4" type="ORF">I6H58_08965</name>
</gene>
<organism evidence="4 5">
    <name type="scientific">Rothia kristinae</name>
    <dbReference type="NCBI Taxonomy" id="37923"/>
    <lineage>
        <taxon>Bacteria</taxon>
        <taxon>Bacillati</taxon>
        <taxon>Actinomycetota</taxon>
        <taxon>Actinomycetes</taxon>
        <taxon>Micrococcales</taxon>
        <taxon>Micrococcaceae</taxon>
        <taxon>Rothia</taxon>
    </lineage>
</organism>
<dbReference type="NCBIfam" id="TIGR03317">
    <property type="entry name" value="ygfZ_signature"/>
    <property type="match status" value="1"/>
</dbReference>
<evidence type="ECO:0000256" key="2">
    <source>
        <dbReference type="PIRSR" id="PIRSR006487-1"/>
    </source>
</evidence>
<keyword evidence="1" id="KW-0809">Transit peptide</keyword>
<dbReference type="RefSeq" id="WP_198490058.1">
    <property type="nucleotide sequence ID" value="NZ_CP066078.1"/>
</dbReference>
<evidence type="ECO:0000256" key="3">
    <source>
        <dbReference type="SAM" id="MobiDB-lite"/>
    </source>
</evidence>
<dbReference type="Gene3D" id="3.30.1360.120">
    <property type="entry name" value="Probable tRNA modification gtpase trme, domain 1"/>
    <property type="match status" value="1"/>
</dbReference>
<proteinExistence type="predicted"/>
<dbReference type="EMBL" id="CP066078">
    <property type="protein sequence ID" value="QQC59070.1"/>
    <property type="molecule type" value="Genomic_DNA"/>
</dbReference>
<dbReference type="GO" id="GO:0016226">
    <property type="term" value="P:iron-sulfur cluster assembly"/>
    <property type="evidence" value="ECO:0007669"/>
    <property type="project" value="TreeGrafter"/>
</dbReference>
<protein>
    <submittedName>
        <fullName evidence="4">Folate-binding protein YgfZ</fullName>
    </submittedName>
</protein>
<feature type="binding site" evidence="2">
    <location>
        <position position="204"/>
    </location>
    <ligand>
        <name>substrate</name>
    </ligand>
</feature>
<dbReference type="PANTHER" id="PTHR22602:SF0">
    <property type="entry name" value="TRANSFERASE CAF17, MITOCHONDRIAL-RELATED"/>
    <property type="match status" value="1"/>
</dbReference>
<accession>A0A7T4T3Y6</accession>
<evidence type="ECO:0000256" key="1">
    <source>
        <dbReference type="ARBA" id="ARBA00022946"/>
    </source>
</evidence>
<dbReference type="PANTHER" id="PTHR22602">
    <property type="entry name" value="TRANSFERASE CAF17, MITOCHONDRIAL-RELATED"/>
    <property type="match status" value="1"/>
</dbReference>
<reference evidence="4 5" key="1">
    <citation type="submission" date="2020-12" db="EMBL/GenBank/DDBJ databases">
        <title>FDA dAtabase for Regulatory Grade micrObial Sequences (FDA-ARGOS): Supporting development and validation of Infectious Disease Dx tests.</title>
        <authorList>
            <person name="Sproer C."/>
            <person name="Gronow S."/>
            <person name="Severitt S."/>
            <person name="Schroder I."/>
            <person name="Tallon L."/>
            <person name="Sadzewicz L."/>
            <person name="Zhao X."/>
            <person name="Boylan J."/>
            <person name="Ott S."/>
            <person name="Bowen H."/>
            <person name="Vavikolanu K."/>
            <person name="Mehta A."/>
            <person name="Aluvathingal J."/>
            <person name="Nadendla S."/>
            <person name="Lowell S."/>
            <person name="Myers T."/>
            <person name="Yan Y."/>
            <person name="Sichtig H."/>
        </authorList>
    </citation>
    <scope>NUCLEOTIDE SEQUENCE [LARGE SCALE GENOMIC DNA]</scope>
    <source>
        <strain evidence="4 5">FDAARGOS_1001</strain>
    </source>
</reference>
<dbReference type="Proteomes" id="UP000595221">
    <property type="component" value="Chromosome"/>
</dbReference>
<feature type="region of interest" description="Disordered" evidence="3">
    <location>
        <begin position="1"/>
        <end position="27"/>
    </location>
</feature>
<name>A0A7T4T3Y6_9MICC</name>
<dbReference type="PIRSF" id="PIRSF006487">
    <property type="entry name" value="GcvT"/>
    <property type="match status" value="1"/>
</dbReference>
<dbReference type="InterPro" id="IPR017703">
    <property type="entry name" value="YgfZ/GCV_T_CS"/>
</dbReference>
<dbReference type="AlphaFoldDB" id="A0A7T4T3Y6"/>
<evidence type="ECO:0000313" key="5">
    <source>
        <dbReference type="Proteomes" id="UP000595221"/>
    </source>
</evidence>
<sequence length="397" mass="42532">MSPERSPLLGRHGAVPAEAPDQAVPAHYGDPLREQRRLARSTPASPVLVDLSHLGVVEVTGQDRTSWLTTLSSQVLTGLPAGSSAELALLSAQGRLEYVPHAIIGEDRILLIVEPGQEEPLTAFLDSMRFMLRVQVRGAGADWAVVGLRVDPREAAVLAPFLARAGESELPLVWQDPWPGVVPGGTSYAAVGPEHPGALRTWYEALVPRERLPELAGLADADPAPLGWAGLWAAEALRIEEWRPRAAREVDERAIPHELDLMRTAVHLAKGCYKGQETVARVHNLGHPPRRLAFLDLDGSEHTLPALGSPVYAQGGTRPVGRVTSAALHHEAGPIALAVLKRSVDPAAALRVVDPGQPGEDGEPVETVYAAAQTVIVDPEAGQVAGRRHRADFLRQP</sequence>
<evidence type="ECO:0000313" key="4">
    <source>
        <dbReference type="EMBL" id="QQC59070.1"/>
    </source>
</evidence>